<feature type="signal peptide" evidence="1">
    <location>
        <begin position="1"/>
        <end position="20"/>
    </location>
</feature>
<accession>A0A0W7TUB3</accession>
<name>A0A0D8J215_9FIRM</name>
<keyword evidence="1" id="KW-0732">Signal</keyword>
<dbReference type="EMBL" id="LMUA01000003">
    <property type="protein sequence ID" value="KUE77421.1"/>
    <property type="molecule type" value="Genomic_DNA"/>
</dbReference>
<evidence type="ECO:0000313" key="3">
    <source>
        <dbReference type="EMBL" id="KUE77421.1"/>
    </source>
</evidence>
<sequence>MKRIFALCLVLALLAGCAPAPNAPSSGAPASSQTVQEPPAPTFAVGVLDTVQWSGYGTGSNGGDAYYELAVLAENAAGPDGLTRRVSMLLRTDYATLTQAPLCSVPGCGHSDAACPAYIEGNNIAVAAIGGNVYLMGSVYGTWFVQNAASSAAAAYIDVVDASGARRKRVMEFPQGWEVYSDSFSYTDGGALYGSYYDHSENVSGGVRVDLATGEYTVFETGGDSILGVSGSSFLMRHYEYPLDDGVYPGVAVGEAEQVRGQQMDEWLVQYDLAAGTRMRLGSPQMDWYGEYDGYGYLGGMYVRDGKLYQMFIQDDDGDASLKTLLERDIFNGTQRALASFRPSASVPWLDFGLHDILPACCGEQEPYLWAGAFSTSGAGCVPAYLIDVRDGQLREVLLRAEEPYTGGETAALPLARTNGGLWLVPVAAMEDPWGGMRRSYALAAPETVFAGSGELQYIRMWTPPDAMG</sequence>
<feature type="chain" id="PRO_5038208746" evidence="1">
    <location>
        <begin position="21"/>
        <end position="469"/>
    </location>
</feature>
<gene>
    <name evidence="3" type="ORF">ASJ35_03900</name>
    <name evidence="2" type="ORF">TQ39_04385</name>
</gene>
<evidence type="ECO:0000313" key="5">
    <source>
        <dbReference type="Proteomes" id="UP000053433"/>
    </source>
</evidence>
<evidence type="ECO:0000256" key="1">
    <source>
        <dbReference type="SAM" id="SignalP"/>
    </source>
</evidence>
<dbReference type="AlphaFoldDB" id="A0A0D8J215"/>
<proteinExistence type="predicted"/>
<comment type="caution">
    <text evidence="2">The sequence shown here is derived from an EMBL/GenBank/DDBJ whole genome shotgun (WGS) entry which is preliminary data.</text>
</comment>
<dbReference type="EMBL" id="JXXK01000004">
    <property type="protein sequence ID" value="KJF40769.1"/>
    <property type="molecule type" value="Genomic_DNA"/>
</dbReference>
<dbReference type="Proteomes" id="UP000032483">
    <property type="component" value="Unassembled WGS sequence"/>
</dbReference>
<protein>
    <submittedName>
        <fullName evidence="2">Uncharacterized protein</fullName>
    </submittedName>
</protein>
<reference evidence="3 5" key="2">
    <citation type="submission" date="2015-10" db="EMBL/GenBank/DDBJ databases">
        <title>A novel member of the family Ruminococcaceae isolated from human faeces.</title>
        <authorList>
            <person name="Shkoporov A.N."/>
            <person name="Chaplin A.V."/>
            <person name="Motuzova O.V."/>
            <person name="Kafarskaia L.I."/>
            <person name="Efimov B.A."/>
        </authorList>
    </citation>
    <scope>NUCLEOTIDE SEQUENCE [LARGE SCALE GENOMIC DNA]</scope>
    <source>
        <strain evidence="3 5">668</strain>
    </source>
</reference>
<evidence type="ECO:0000313" key="2">
    <source>
        <dbReference type="EMBL" id="KJF40769.1"/>
    </source>
</evidence>
<organism evidence="2 4">
    <name type="scientific">Ruthenibacterium lactatiformans</name>
    <dbReference type="NCBI Taxonomy" id="1550024"/>
    <lineage>
        <taxon>Bacteria</taxon>
        <taxon>Bacillati</taxon>
        <taxon>Bacillota</taxon>
        <taxon>Clostridia</taxon>
        <taxon>Eubacteriales</taxon>
        <taxon>Oscillospiraceae</taxon>
        <taxon>Ruthenibacterium</taxon>
    </lineage>
</organism>
<accession>A0A0D8J215</accession>
<keyword evidence="4" id="KW-1185">Reference proteome</keyword>
<dbReference type="RefSeq" id="WP_050004699.1">
    <property type="nucleotide sequence ID" value="NZ_CAUEXJ010000003.1"/>
</dbReference>
<dbReference type="PROSITE" id="PS51257">
    <property type="entry name" value="PROKAR_LIPOPROTEIN"/>
    <property type="match status" value="1"/>
</dbReference>
<dbReference type="GeneID" id="42855867"/>
<reference evidence="2" key="1">
    <citation type="submission" date="2015-02" db="EMBL/GenBank/DDBJ databases">
        <title>A novel member of the family Ruminococcaceae isolated from human feces.</title>
        <authorList>
            <person name="Shkoporov A.N."/>
            <person name="Chaplin A.V."/>
            <person name="Motuzova O.V."/>
            <person name="Kafarskaia L.I."/>
            <person name="Khokhlova E.V."/>
            <person name="Efimov B.A."/>
        </authorList>
    </citation>
    <scope>NUCLEOTIDE SEQUENCE [LARGE SCALE GENOMIC DNA]</scope>
    <source>
        <strain evidence="2">585-1</strain>
    </source>
</reference>
<evidence type="ECO:0000313" key="4">
    <source>
        <dbReference type="Proteomes" id="UP000032483"/>
    </source>
</evidence>
<dbReference type="Proteomes" id="UP000053433">
    <property type="component" value="Unassembled WGS sequence"/>
</dbReference>